<sequence>MNEEKMLDFENVLNDHENIIYHLINKYRIRDSDQEFYQEGTITLWKAMETYDEKRGKFSSYAYFLIDKAFLSMIRSRVRKAELQESYIAGIASETDQLTATLEIDFDPYLLESIEKQLSANQMKWFTLAVLYDKTYKEIATQENVTVDAVKNWARLAKPKIKKILANEC</sequence>
<reference evidence="3" key="1">
    <citation type="journal article" date="2014" name="Int. J. Syst. Evol. Microbiol.">
        <title>Complete genome sequence of Corynebacterium casei LMG S-19264T (=DSM 44701T), isolated from a smear-ripened cheese.</title>
        <authorList>
            <consortium name="US DOE Joint Genome Institute (JGI-PGF)"/>
            <person name="Walter F."/>
            <person name="Albersmeier A."/>
            <person name="Kalinowski J."/>
            <person name="Ruckert C."/>
        </authorList>
    </citation>
    <scope>NUCLEOTIDE SEQUENCE</scope>
    <source>
        <strain evidence="3">CGMCC 1.6333</strain>
    </source>
</reference>
<feature type="domain" description="RNA polymerase sigma factor 70 region 4 type 2" evidence="2">
    <location>
        <begin position="117"/>
        <end position="158"/>
    </location>
</feature>
<evidence type="ECO:0000313" key="3">
    <source>
        <dbReference type="EMBL" id="GGM31740.1"/>
    </source>
</evidence>
<dbReference type="SUPFAM" id="SSF88946">
    <property type="entry name" value="Sigma2 domain of RNA polymerase sigma factors"/>
    <property type="match status" value="1"/>
</dbReference>
<name>A0A917WV68_9BACI</name>
<dbReference type="Pfam" id="PF08281">
    <property type="entry name" value="Sigma70_r4_2"/>
    <property type="match status" value="1"/>
</dbReference>
<dbReference type="AlphaFoldDB" id="A0A917WV68"/>
<feature type="domain" description="RNA polymerase sigma-70 region 2" evidence="1">
    <location>
        <begin position="15"/>
        <end position="79"/>
    </location>
</feature>
<dbReference type="GO" id="GO:0003677">
    <property type="term" value="F:DNA binding"/>
    <property type="evidence" value="ECO:0007669"/>
    <property type="project" value="InterPro"/>
</dbReference>
<reference evidence="3" key="2">
    <citation type="submission" date="2020-09" db="EMBL/GenBank/DDBJ databases">
        <authorList>
            <person name="Sun Q."/>
            <person name="Zhou Y."/>
        </authorList>
    </citation>
    <scope>NUCLEOTIDE SEQUENCE</scope>
    <source>
        <strain evidence="3">CGMCC 1.6333</strain>
    </source>
</reference>
<evidence type="ECO:0000259" key="1">
    <source>
        <dbReference type="Pfam" id="PF04542"/>
    </source>
</evidence>
<evidence type="ECO:0000313" key="4">
    <source>
        <dbReference type="Proteomes" id="UP000618460"/>
    </source>
</evidence>
<dbReference type="Gene3D" id="1.10.10.10">
    <property type="entry name" value="Winged helix-like DNA-binding domain superfamily/Winged helix DNA-binding domain"/>
    <property type="match status" value="1"/>
</dbReference>
<protein>
    <recommendedName>
        <fullName evidence="5">RNA polymerase sigma-70 region 2 domain-containing protein</fullName>
    </recommendedName>
</protein>
<dbReference type="InterPro" id="IPR013324">
    <property type="entry name" value="RNA_pol_sigma_r3/r4-like"/>
</dbReference>
<dbReference type="Gene3D" id="1.10.1740.10">
    <property type="match status" value="1"/>
</dbReference>
<dbReference type="InterPro" id="IPR013325">
    <property type="entry name" value="RNA_pol_sigma_r2"/>
</dbReference>
<dbReference type="Pfam" id="PF04542">
    <property type="entry name" value="Sigma70_r2"/>
    <property type="match status" value="1"/>
</dbReference>
<dbReference type="GO" id="GO:0016987">
    <property type="term" value="F:sigma factor activity"/>
    <property type="evidence" value="ECO:0007669"/>
    <property type="project" value="InterPro"/>
</dbReference>
<dbReference type="InterPro" id="IPR036388">
    <property type="entry name" value="WH-like_DNA-bd_sf"/>
</dbReference>
<dbReference type="Proteomes" id="UP000618460">
    <property type="component" value="Unassembled WGS sequence"/>
</dbReference>
<accession>A0A917WV68</accession>
<organism evidence="3 4">
    <name type="scientific">Paraliobacillus quinghaiensis</name>
    <dbReference type="NCBI Taxonomy" id="470815"/>
    <lineage>
        <taxon>Bacteria</taxon>
        <taxon>Bacillati</taxon>
        <taxon>Bacillota</taxon>
        <taxon>Bacilli</taxon>
        <taxon>Bacillales</taxon>
        <taxon>Bacillaceae</taxon>
        <taxon>Paraliobacillus</taxon>
    </lineage>
</organism>
<keyword evidence="4" id="KW-1185">Reference proteome</keyword>
<gene>
    <name evidence="3" type="ORF">GCM10011351_17440</name>
</gene>
<dbReference type="InterPro" id="IPR013249">
    <property type="entry name" value="RNA_pol_sigma70_r4_t2"/>
</dbReference>
<dbReference type="EMBL" id="BMLG01000008">
    <property type="protein sequence ID" value="GGM31740.1"/>
    <property type="molecule type" value="Genomic_DNA"/>
</dbReference>
<dbReference type="InterPro" id="IPR007627">
    <property type="entry name" value="RNA_pol_sigma70_r2"/>
</dbReference>
<dbReference type="GO" id="GO:0006352">
    <property type="term" value="P:DNA-templated transcription initiation"/>
    <property type="evidence" value="ECO:0007669"/>
    <property type="project" value="InterPro"/>
</dbReference>
<dbReference type="NCBIfam" id="TIGR02937">
    <property type="entry name" value="sigma70-ECF"/>
    <property type="match status" value="1"/>
</dbReference>
<proteinExistence type="predicted"/>
<comment type="caution">
    <text evidence="3">The sequence shown here is derived from an EMBL/GenBank/DDBJ whole genome shotgun (WGS) entry which is preliminary data.</text>
</comment>
<dbReference type="InterPro" id="IPR014284">
    <property type="entry name" value="RNA_pol_sigma-70_dom"/>
</dbReference>
<evidence type="ECO:0000259" key="2">
    <source>
        <dbReference type="Pfam" id="PF08281"/>
    </source>
</evidence>
<evidence type="ECO:0008006" key="5">
    <source>
        <dbReference type="Google" id="ProtNLM"/>
    </source>
</evidence>
<dbReference type="SUPFAM" id="SSF88659">
    <property type="entry name" value="Sigma3 and sigma4 domains of RNA polymerase sigma factors"/>
    <property type="match status" value="1"/>
</dbReference>
<dbReference type="RefSeq" id="WP_162879179.1">
    <property type="nucleotide sequence ID" value="NZ_BMLG01000008.1"/>
</dbReference>